<dbReference type="AlphaFoldDB" id="A0A3P9M689"/>
<proteinExistence type="predicted"/>
<keyword evidence="1" id="KW-0472">Membrane</keyword>
<keyword evidence="1" id="KW-0812">Transmembrane</keyword>
<keyword evidence="1" id="KW-1133">Transmembrane helix</keyword>
<evidence type="ECO:0000313" key="3">
    <source>
        <dbReference type="Proteomes" id="UP000265180"/>
    </source>
</evidence>
<feature type="transmembrane region" description="Helical" evidence="1">
    <location>
        <begin position="12"/>
        <end position="32"/>
    </location>
</feature>
<organism evidence="2 3">
    <name type="scientific">Oryzias latipes</name>
    <name type="common">Japanese rice fish</name>
    <name type="synonym">Japanese killifish</name>
    <dbReference type="NCBI Taxonomy" id="8090"/>
    <lineage>
        <taxon>Eukaryota</taxon>
        <taxon>Metazoa</taxon>
        <taxon>Chordata</taxon>
        <taxon>Craniata</taxon>
        <taxon>Vertebrata</taxon>
        <taxon>Euteleostomi</taxon>
        <taxon>Actinopterygii</taxon>
        <taxon>Neopterygii</taxon>
        <taxon>Teleostei</taxon>
        <taxon>Neoteleostei</taxon>
        <taxon>Acanthomorphata</taxon>
        <taxon>Ovalentaria</taxon>
        <taxon>Atherinomorphae</taxon>
        <taxon>Beloniformes</taxon>
        <taxon>Adrianichthyidae</taxon>
        <taxon>Oryziinae</taxon>
        <taxon>Oryzias</taxon>
    </lineage>
</organism>
<reference evidence="2" key="3">
    <citation type="submission" date="2025-08" db="UniProtKB">
        <authorList>
            <consortium name="Ensembl"/>
        </authorList>
    </citation>
    <scope>IDENTIFICATION</scope>
    <source>
        <strain evidence="2">HNI</strain>
    </source>
</reference>
<accession>A0A3P9M689</accession>
<name>A0A3P9M689_ORYLA</name>
<reference evidence="2" key="4">
    <citation type="submission" date="2025-09" db="UniProtKB">
        <authorList>
            <consortium name="Ensembl"/>
        </authorList>
    </citation>
    <scope>IDENTIFICATION</scope>
    <source>
        <strain evidence="2">HNI</strain>
    </source>
</reference>
<protein>
    <submittedName>
        <fullName evidence="2">Uncharacterized protein</fullName>
    </submittedName>
</protein>
<evidence type="ECO:0000313" key="2">
    <source>
        <dbReference type="Ensembl" id="ENSORLP00020028469.1"/>
    </source>
</evidence>
<reference key="1">
    <citation type="journal article" date="2007" name="Nature">
        <title>The medaka draft genome and insights into vertebrate genome evolution.</title>
        <authorList>
            <person name="Kasahara M."/>
            <person name="Naruse K."/>
            <person name="Sasaki S."/>
            <person name="Nakatani Y."/>
            <person name="Qu W."/>
            <person name="Ahsan B."/>
            <person name="Yamada T."/>
            <person name="Nagayasu Y."/>
            <person name="Doi K."/>
            <person name="Kasai Y."/>
            <person name="Jindo T."/>
            <person name="Kobayashi D."/>
            <person name="Shimada A."/>
            <person name="Toyoda A."/>
            <person name="Kuroki Y."/>
            <person name="Fujiyama A."/>
            <person name="Sasaki T."/>
            <person name="Shimizu A."/>
            <person name="Asakawa S."/>
            <person name="Shimizu N."/>
            <person name="Hashimoto S."/>
            <person name="Yang J."/>
            <person name="Lee Y."/>
            <person name="Matsushima K."/>
            <person name="Sugano S."/>
            <person name="Sakaizumi M."/>
            <person name="Narita T."/>
            <person name="Ohishi K."/>
            <person name="Haga S."/>
            <person name="Ohta F."/>
            <person name="Nomoto H."/>
            <person name="Nogata K."/>
            <person name="Morishita T."/>
            <person name="Endo T."/>
            <person name="Shin-I T."/>
            <person name="Takeda H."/>
            <person name="Morishita S."/>
            <person name="Kohara Y."/>
        </authorList>
    </citation>
    <scope>NUCLEOTIDE SEQUENCE [LARGE SCALE GENOMIC DNA]</scope>
    <source>
        <strain>Hd-rR</strain>
    </source>
</reference>
<dbReference type="Proteomes" id="UP000265180">
    <property type="component" value="Chromosome 17"/>
</dbReference>
<dbReference type="Ensembl" id="ENSORLT00020017819.1">
    <property type="protein sequence ID" value="ENSORLP00020028469.1"/>
    <property type="gene ID" value="ENSORLG00020011970.1"/>
</dbReference>
<reference evidence="2 3" key="2">
    <citation type="submission" date="2017-04" db="EMBL/GenBank/DDBJ databases">
        <title>CpG methylation of centromeres and impact of large insertions on vertebrate speciation.</title>
        <authorList>
            <person name="Ichikawa K."/>
            <person name="Yoshimura J."/>
            <person name="Morishita S."/>
        </authorList>
    </citation>
    <scope>NUCLEOTIDE SEQUENCE</scope>
    <source>
        <strain evidence="2 3">HNI</strain>
    </source>
</reference>
<evidence type="ECO:0000256" key="1">
    <source>
        <dbReference type="SAM" id="Phobius"/>
    </source>
</evidence>
<sequence>LNQSGVHIKNCSWWLLFCLVLLCISGVPKFFLGRRVDCVCVNARVLGNTQLKRSSNTFFGDIFSVIKLLKKIQKSLLDKNKKTKKQKGILTLLVEIWQKESHFNFKKYNMTNQSNSNINNHEVNAC</sequence>